<sequence>MGNFARCLRPRSEAENFRDVDAQDVVQATVDSPVVCDAWVDAGCALHCGFCLNTFNEKPLNLAADWLRACVEDASLQVPRFADTAVYVALMRILCIVCSPGSLSLARSVAGVAGSRSGEEITTIVGQLYADTLTLLEDSWHATDDFRRIRPFLRLRSGRLLQLKIIVELCFREAFDPRPHPRKLSELAIGVLNAIETQDAGFVWNAVQTLGHPEQRYALIGPAASPQSQAACVMLQLQGLVSLLTHPLRPLERCCPLEKALNMMRSAVADLSANVGPEFSWLGAWQLIDSADRVFRFSCSAADEVLLKGWAVRCAAELAIWRFGDHYFAIVASFAVRVLILWRALLISQPRTCADLSPIQQAVQQALGDVSHCAAQAGSEVKEVTMFLNDHHMAGASHLAAARPCLLHREDGLCVPCLQATGDPNPPSVRTLSWSCAPETVRSERLDTRSPEASGTGTVGPVEDFEESAGQALHPEIQHT</sequence>
<proteinExistence type="predicted"/>
<accession>A0A7S1ABR5</accession>
<reference evidence="2" key="1">
    <citation type="submission" date="2021-01" db="EMBL/GenBank/DDBJ databases">
        <authorList>
            <person name="Corre E."/>
            <person name="Pelletier E."/>
            <person name="Niang G."/>
            <person name="Scheremetjew M."/>
            <person name="Finn R."/>
            <person name="Kale V."/>
            <person name="Holt S."/>
            <person name="Cochrane G."/>
            <person name="Meng A."/>
            <person name="Brown T."/>
            <person name="Cohen L."/>
        </authorList>
    </citation>
    <scope>NUCLEOTIDE SEQUENCE</scope>
</reference>
<evidence type="ECO:0000256" key="1">
    <source>
        <dbReference type="SAM" id="MobiDB-lite"/>
    </source>
</evidence>
<organism evidence="2">
    <name type="scientific">Noctiluca scintillans</name>
    <name type="common">Sea sparkle</name>
    <name type="synonym">Red tide dinoflagellate</name>
    <dbReference type="NCBI Taxonomy" id="2966"/>
    <lineage>
        <taxon>Eukaryota</taxon>
        <taxon>Sar</taxon>
        <taxon>Alveolata</taxon>
        <taxon>Dinophyceae</taxon>
        <taxon>Noctilucales</taxon>
        <taxon>Noctilucaceae</taxon>
        <taxon>Noctiluca</taxon>
    </lineage>
</organism>
<dbReference type="AlphaFoldDB" id="A0A7S1ABR5"/>
<feature type="region of interest" description="Disordered" evidence="1">
    <location>
        <begin position="441"/>
        <end position="480"/>
    </location>
</feature>
<evidence type="ECO:0000313" key="2">
    <source>
        <dbReference type="EMBL" id="CAD8849033.1"/>
    </source>
</evidence>
<name>A0A7S1ABR5_NOCSC</name>
<protein>
    <submittedName>
        <fullName evidence="2">Uncharacterized protein</fullName>
    </submittedName>
</protein>
<dbReference type="EMBL" id="HBFQ01033233">
    <property type="protein sequence ID" value="CAD8849033.1"/>
    <property type="molecule type" value="Transcribed_RNA"/>
</dbReference>
<gene>
    <name evidence="2" type="ORF">NSCI0253_LOCUS23383</name>
</gene>
<feature type="compositionally biased region" description="Basic and acidic residues" evidence="1">
    <location>
        <begin position="441"/>
        <end position="450"/>
    </location>
</feature>